<proteinExistence type="predicted"/>
<dbReference type="InterPro" id="IPR009922">
    <property type="entry name" value="DUF1457"/>
</dbReference>
<sequence>MYADARPRNHENPAIRIETNVAPIPAASHPLSLALIDFWERHRKDGRLLSRAELPCREAAPLLPNVFVLEPTDASARDWRLRLVGTTLTRWLDFDPTGMTISEFYHPDHVDHNAGVYRKVTTQQEPHITRGRLCGVKRDFLELEIVHLPMEGASKDEILLLGCVSIFQ</sequence>
<name>A7HWB6_PARL1</name>
<reference evidence="1 2" key="1">
    <citation type="journal article" date="2011" name="Stand. Genomic Sci.">
        <title>Complete genome sequence of Parvibaculum lavamentivorans type strain (DS-1(T)).</title>
        <authorList>
            <person name="Schleheck D."/>
            <person name="Weiss M."/>
            <person name="Pitluck S."/>
            <person name="Bruce D."/>
            <person name="Land M.L."/>
            <person name="Han S."/>
            <person name="Saunders E."/>
            <person name="Tapia R."/>
            <person name="Detter C."/>
            <person name="Brettin T."/>
            <person name="Han J."/>
            <person name="Woyke T."/>
            <person name="Goodwin L."/>
            <person name="Pennacchio L."/>
            <person name="Nolan M."/>
            <person name="Cook A.M."/>
            <person name="Kjelleberg S."/>
            <person name="Thomas T."/>
        </authorList>
    </citation>
    <scope>NUCLEOTIDE SEQUENCE [LARGE SCALE GENOMIC DNA]</scope>
    <source>
        <strain evidence="2">DS-1 / DSM 13023 / NCIMB 13966</strain>
    </source>
</reference>
<dbReference type="Proteomes" id="UP000006377">
    <property type="component" value="Chromosome"/>
</dbReference>
<evidence type="ECO:0000313" key="2">
    <source>
        <dbReference type="Proteomes" id="UP000006377"/>
    </source>
</evidence>
<dbReference type="HOGENOM" id="CLU_1584914_0_0_5"/>
<dbReference type="RefSeq" id="WP_012111511.1">
    <property type="nucleotide sequence ID" value="NC_009719.1"/>
</dbReference>
<gene>
    <name evidence="1" type="ordered locus">Plav_2591</name>
</gene>
<protein>
    <recommendedName>
        <fullName evidence="3">PAS domain-containing protein</fullName>
    </recommendedName>
</protein>
<dbReference type="Pfam" id="PF07310">
    <property type="entry name" value="PAS_5"/>
    <property type="match status" value="1"/>
</dbReference>
<dbReference type="OrthoDB" id="8449760at2"/>
<accession>A7HWB6</accession>
<dbReference type="KEGG" id="pla:Plav_2591"/>
<keyword evidence="2" id="KW-1185">Reference proteome</keyword>
<organism evidence="1 2">
    <name type="scientific">Parvibaculum lavamentivorans (strain DS-1 / DSM 13023 / NCIMB 13966)</name>
    <dbReference type="NCBI Taxonomy" id="402881"/>
    <lineage>
        <taxon>Bacteria</taxon>
        <taxon>Pseudomonadati</taxon>
        <taxon>Pseudomonadota</taxon>
        <taxon>Alphaproteobacteria</taxon>
        <taxon>Hyphomicrobiales</taxon>
        <taxon>Parvibaculaceae</taxon>
        <taxon>Parvibaculum</taxon>
    </lineage>
</organism>
<dbReference type="eggNOG" id="COG5388">
    <property type="taxonomic scope" value="Bacteria"/>
</dbReference>
<evidence type="ECO:0000313" key="1">
    <source>
        <dbReference type="EMBL" id="ABS64199.1"/>
    </source>
</evidence>
<evidence type="ECO:0008006" key="3">
    <source>
        <dbReference type="Google" id="ProtNLM"/>
    </source>
</evidence>
<dbReference type="AlphaFoldDB" id="A7HWB6"/>
<dbReference type="EMBL" id="CP000774">
    <property type="protein sequence ID" value="ABS64199.1"/>
    <property type="molecule type" value="Genomic_DNA"/>
</dbReference>